<comment type="caution">
    <text evidence="1">The sequence shown here is derived from an EMBL/GenBank/DDBJ whole genome shotgun (WGS) entry which is preliminary data.</text>
</comment>
<dbReference type="EMBL" id="CM044704">
    <property type="protein sequence ID" value="KAI5668312.1"/>
    <property type="molecule type" value="Genomic_DNA"/>
</dbReference>
<gene>
    <name evidence="1" type="ORF">M9H77_18165</name>
</gene>
<organism evidence="1 2">
    <name type="scientific">Catharanthus roseus</name>
    <name type="common">Madagascar periwinkle</name>
    <name type="synonym">Vinca rosea</name>
    <dbReference type="NCBI Taxonomy" id="4058"/>
    <lineage>
        <taxon>Eukaryota</taxon>
        <taxon>Viridiplantae</taxon>
        <taxon>Streptophyta</taxon>
        <taxon>Embryophyta</taxon>
        <taxon>Tracheophyta</taxon>
        <taxon>Spermatophyta</taxon>
        <taxon>Magnoliopsida</taxon>
        <taxon>eudicotyledons</taxon>
        <taxon>Gunneridae</taxon>
        <taxon>Pentapetalae</taxon>
        <taxon>asterids</taxon>
        <taxon>lamiids</taxon>
        <taxon>Gentianales</taxon>
        <taxon>Apocynaceae</taxon>
        <taxon>Rauvolfioideae</taxon>
        <taxon>Vinceae</taxon>
        <taxon>Catharanthinae</taxon>
        <taxon>Catharanthus</taxon>
    </lineage>
</organism>
<protein>
    <submittedName>
        <fullName evidence="1">Uncharacterized protein</fullName>
    </submittedName>
</protein>
<accession>A0ACC0B6N1</accession>
<name>A0ACC0B6N1_CATRO</name>
<evidence type="ECO:0000313" key="2">
    <source>
        <dbReference type="Proteomes" id="UP001060085"/>
    </source>
</evidence>
<proteinExistence type="predicted"/>
<reference evidence="2" key="1">
    <citation type="journal article" date="2023" name="Nat. Plants">
        <title>Single-cell RNA sequencing provides a high-resolution roadmap for understanding the multicellular compartmentation of specialized metabolism.</title>
        <authorList>
            <person name="Sun S."/>
            <person name="Shen X."/>
            <person name="Li Y."/>
            <person name="Li Y."/>
            <person name="Wang S."/>
            <person name="Li R."/>
            <person name="Zhang H."/>
            <person name="Shen G."/>
            <person name="Guo B."/>
            <person name="Wei J."/>
            <person name="Xu J."/>
            <person name="St-Pierre B."/>
            <person name="Chen S."/>
            <person name="Sun C."/>
        </authorList>
    </citation>
    <scope>NUCLEOTIDE SEQUENCE [LARGE SCALE GENOMIC DNA]</scope>
</reference>
<evidence type="ECO:0000313" key="1">
    <source>
        <dbReference type="EMBL" id="KAI5668312.1"/>
    </source>
</evidence>
<dbReference type="Proteomes" id="UP001060085">
    <property type="component" value="Linkage Group LG04"/>
</dbReference>
<keyword evidence="2" id="KW-1185">Reference proteome</keyword>
<sequence length="233" mass="25760">MEMEEVPAYVHPSSINPDVLTRQHEHRWYWAYYIRGYRDMTRVYINNLARCDTQTYGSQPAIVDRRMMTSMPQEVNDMTMGVLEGPSSSPTRYTNVIRKVQTIICQCMVFIRVQLSRCRPRESVPERGCAPASQHPGGRGRANLEHGGERGGGSRGHGCADPRSYVPPDPFDSLGGDVLTFTTLSLTPDAPCHPSGAGTSYVPPDQFGSLDVSYVSPPLSVGGKYTYDVTPAQ</sequence>